<dbReference type="EMBL" id="ML119109">
    <property type="protein sequence ID" value="RPB16352.1"/>
    <property type="molecule type" value="Genomic_DNA"/>
</dbReference>
<keyword evidence="2" id="KW-1185">Reference proteome</keyword>
<organism evidence="1 2">
    <name type="scientific">Morchella conica CCBAS932</name>
    <dbReference type="NCBI Taxonomy" id="1392247"/>
    <lineage>
        <taxon>Eukaryota</taxon>
        <taxon>Fungi</taxon>
        <taxon>Dikarya</taxon>
        <taxon>Ascomycota</taxon>
        <taxon>Pezizomycotina</taxon>
        <taxon>Pezizomycetes</taxon>
        <taxon>Pezizales</taxon>
        <taxon>Morchellaceae</taxon>
        <taxon>Morchella</taxon>
    </lineage>
</organism>
<evidence type="ECO:0000313" key="1">
    <source>
        <dbReference type="EMBL" id="RPB16352.1"/>
    </source>
</evidence>
<dbReference type="Proteomes" id="UP000277580">
    <property type="component" value="Unassembled WGS sequence"/>
</dbReference>
<reference evidence="1 2" key="1">
    <citation type="journal article" date="2018" name="Nat. Ecol. Evol.">
        <title>Pezizomycetes genomes reveal the molecular basis of ectomycorrhizal truffle lifestyle.</title>
        <authorList>
            <person name="Murat C."/>
            <person name="Payen T."/>
            <person name="Noel B."/>
            <person name="Kuo A."/>
            <person name="Morin E."/>
            <person name="Chen J."/>
            <person name="Kohler A."/>
            <person name="Krizsan K."/>
            <person name="Balestrini R."/>
            <person name="Da Silva C."/>
            <person name="Montanini B."/>
            <person name="Hainaut M."/>
            <person name="Levati E."/>
            <person name="Barry K.W."/>
            <person name="Belfiori B."/>
            <person name="Cichocki N."/>
            <person name="Clum A."/>
            <person name="Dockter R.B."/>
            <person name="Fauchery L."/>
            <person name="Guy J."/>
            <person name="Iotti M."/>
            <person name="Le Tacon F."/>
            <person name="Lindquist E.A."/>
            <person name="Lipzen A."/>
            <person name="Malagnac F."/>
            <person name="Mello A."/>
            <person name="Molinier V."/>
            <person name="Miyauchi S."/>
            <person name="Poulain J."/>
            <person name="Riccioni C."/>
            <person name="Rubini A."/>
            <person name="Sitrit Y."/>
            <person name="Splivallo R."/>
            <person name="Traeger S."/>
            <person name="Wang M."/>
            <person name="Zifcakova L."/>
            <person name="Wipf D."/>
            <person name="Zambonelli A."/>
            <person name="Paolocci F."/>
            <person name="Nowrousian M."/>
            <person name="Ottonello S."/>
            <person name="Baldrian P."/>
            <person name="Spatafora J.W."/>
            <person name="Henrissat B."/>
            <person name="Nagy L.G."/>
            <person name="Aury J.M."/>
            <person name="Wincker P."/>
            <person name="Grigoriev I.V."/>
            <person name="Bonfante P."/>
            <person name="Martin F.M."/>
        </authorList>
    </citation>
    <scope>NUCLEOTIDE SEQUENCE [LARGE SCALE GENOMIC DNA]</scope>
    <source>
        <strain evidence="1 2">CCBAS932</strain>
    </source>
</reference>
<protein>
    <submittedName>
        <fullName evidence="1">Uncharacterized protein</fullName>
    </submittedName>
</protein>
<accession>A0A3N4L4B4</accession>
<name>A0A3N4L4B4_9PEZI</name>
<proteinExistence type="predicted"/>
<gene>
    <name evidence="1" type="ORF">P167DRAFT_314810</name>
</gene>
<dbReference type="InParanoid" id="A0A3N4L4B4"/>
<dbReference type="AlphaFoldDB" id="A0A3N4L4B4"/>
<sequence>MSMYPSTFFRLLGCRIMYGVDIPLLHSTYSGSDCISSGDRKARVCIPQVYRVGAVSHSWRIVHHSVSEIVALLLLSALICVTQDCF</sequence>
<evidence type="ECO:0000313" key="2">
    <source>
        <dbReference type="Proteomes" id="UP000277580"/>
    </source>
</evidence>